<dbReference type="SMART" id="SM00636">
    <property type="entry name" value="Glyco_18"/>
    <property type="match status" value="1"/>
</dbReference>
<feature type="signal peptide" evidence="13">
    <location>
        <begin position="1"/>
        <end position="22"/>
    </location>
</feature>
<dbReference type="OrthoDB" id="73875at2759"/>
<evidence type="ECO:0000313" key="17">
    <source>
        <dbReference type="Proteomes" id="UP000756921"/>
    </source>
</evidence>
<feature type="domain" description="LysM" evidence="14">
    <location>
        <begin position="319"/>
        <end position="365"/>
    </location>
</feature>
<dbReference type="InterPro" id="IPR053214">
    <property type="entry name" value="LysM12-like"/>
</dbReference>
<dbReference type="CDD" id="cd00118">
    <property type="entry name" value="LysM"/>
    <property type="match status" value="1"/>
</dbReference>
<evidence type="ECO:0000256" key="4">
    <source>
        <dbReference type="ARBA" id="ARBA00022669"/>
    </source>
</evidence>
<evidence type="ECO:0000313" key="16">
    <source>
        <dbReference type="EMBL" id="KAF9737502.1"/>
    </source>
</evidence>
<dbReference type="InterPro" id="IPR001223">
    <property type="entry name" value="Glyco_hydro18_cat"/>
</dbReference>
<evidence type="ECO:0000256" key="8">
    <source>
        <dbReference type="ARBA" id="ARBA00023277"/>
    </source>
</evidence>
<reference evidence="16" key="1">
    <citation type="journal article" date="2020" name="Mol. Plant Microbe Interact.">
        <title>Genome Sequence of the Biocontrol Agent Coniothyrium minitans strain Conio (IMI 134523).</title>
        <authorList>
            <person name="Patel D."/>
            <person name="Shittu T.A."/>
            <person name="Baroncelli R."/>
            <person name="Muthumeenakshi S."/>
            <person name="Osborne T.H."/>
            <person name="Janganan T.K."/>
            <person name="Sreenivasaprasad S."/>
        </authorList>
    </citation>
    <scope>NUCLEOTIDE SEQUENCE</scope>
    <source>
        <strain evidence="16">Conio</strain>
    </source>
</reference>
<dbReference type="GO" id="GO:0000272">
    <property type="term" value="P:polysaccharide catabolic process"/>
    <property type="evidence" value="ECO:0007669"/>
    <property type="project" value="UniProtKB-KW"/>
</dbReference>
<dbReference type="PROSITE" id="PS01095">
    <property type="entry name" value="GH18_1"/>
    <property type="match status" value="1"/>
</dbReference>
<comment type="caution">
    <text evidence="16">The sequence shown here is derived from an EMBL/GenBank/DDBJ whole genome shotgun (WGS) entry which is preliminary data.</text>
</comment>
<dbReference type="SUPFAM" id="SSF54106">
    <property type="entry name" value="LysM domain"/>
    <property type="match status" value="1"/>
</dbReference>
<keyword evidence="17" id="KW-1185">Reference proteome</keyword>
<evidence type="ECO:0000259" key="14">
    <source>
        <dbReference type="PROSITE" id="PS51782"/>
    </source>
</evidence>
<feature type="domain" description="LysM" evidence="14">
    <location>
        <begin position="384"/>
        <end position="434"/>
    </location>
</feature>
<dbReference type="InterPro" id="IPR001579">
    <property type="entry name" value="Glyco_hydro_18_chit_AS"/>
</dbReference>
<evidence type="ECO:0000256" key="9">
    <source>
        <dbReference type="ARBA" id="ARBA00023295"/>
    </source>
</evidence>
<feature type="region of interest" description="Disordered" evidence="12">
    <location>
        <begin position="1071"/>
        <end position="1098"/>
    </location>
</feature>
<evidence type="ECO:0000256" key="6">
    <source>
        <dbReference type="ARBA" id="ARBA00023024"/>
    </source>
</evidence>
<evidence type="ECO:0000256" key="11">
    <source>
        <dbReference type="RuleBase" id="RU000489"/>
    </source>
</evidence>
<dbReference type="InterPro" id="IPR036779">
    <property type="entry name" value="LysM_dom_sf"/>
</dbReference>
<evidence type="ECO:0000259" key="15">
    <source>
        <dbReference type="PROSITE" id="PS51910"/>
    </source>
</evidence>
<dbReference type="SUPFAM" id="SSF54556">
    <property type="entry name" value="Chitinase insertion domain"/>
    <property type="match status" value="1"/>
</dbReference>
<comment type="similarity">
    <text evidence="2">Belongs to the glycosyl hydrolase 18 family. Chitinase class V subfamily.</text>
</comment>
<dbReference type="EMBL" id="WJXW01000004">
    <property type="protein sequence ID" value="KAF9737502.1"/>
    <property type="molecule type" value="Genomic_DNA"/>
</dbReference>
<dbReference type="Gene3D" id="3.10.50.10">
    <property type="match status" value="1"/>
</dbReference>
<evidence type="ECO:0000256" key="10">
    <source>
        <dbReference type="ARBA" id="ARBA00023326"/>
    </source>
</evidence>
<dbReference type="PANTHER" id="PTHR47700:SF2">
    <property type="entry name" value="CHITINASE"/>
    <property type="match status" value="1"/>
</dbReference>
<feature type="compositionally biased region" description="Polar residues" evidence="12">
    <location>
        <begin position="1088"/>
        <end position="1098"/>
    </location>
</feature>
<keyword evidence="13" id="KW-0732">Signal</keyword>
<evidence type="ECO:0000256" key="3">
    <source>
        <dbReference type="ARBA" id="ARBA00012729"/>
    </source>
</evidence>
<dbReference type="InterPro" id="IPR036861">
    <property type="entry name" value="Endochitinase-like_sf"/>
</dbReference>
<proteinExistence type="inferred from homology"/>
<dbReference type="GO" id="GO:0006032">
    <property type="term" value="P:chitin catabolic process"/>
    <property type="evidence" value="ECO:0007669"/>
    <property type="project" value="UniProtKB-KW"/>
</dbReference>
<dbReference type="SUPFAM" id="SSF51445">
    <property type="entry name" value="(Trans)glycosidases"/>
    <property type="match status" value="1"/>
</dbReference>
<keyword evidence="4" id="KW-0147">Chitin-binding</keyword>
<dbReference type="PANTHER" id="PTHR47700">
    <property type="entry name" value="V CHITINASE, PUTATIVE (AFU_ORTHOLOGUE AFUA_6G13720)-RELATED"/>
    <property type="match status" value="1"/>
</dbReference>
<keyword evidence="10" id="KW-0624">Polysaccharide degradation</keyword>
<dbReference type="InterPro" id="IPR017853">
    <property type="entry name" value="GH"/>
</dbReference>
<organism evidence="16 17">
    <name type="scientific">Paraphaeosphaeria minitans</name>
    <dbReference type="NCBI Taxonomy" id="565426"/>
    <lineage>
        <taxon>Eukaryota</taxon>
        <taxon>Fungi</taxon>
        <taxon>Dikarya</taxon>
        <taxon>Ascomycota</taxon>
        <taxon>Pezizomycotina</taxon>
        <taxon>Dothideomycetes</taxon>
        <taxon>Pleosporomycetidae</taxon>
        <taxon>Pleosporales</taxon>
        <taxon>Massarineae</taxon>
        <taxon>Didymosphaeriaceae</taxon>
        <taxon>Paraphaeosphaeria</taxon>
    </lineage>
</organism>
<dbReference type="InterPro" id="IPR011583">
    <property type="entry name" value="Chitinase_II/V-like_cat"/>
</dbReference>
<dbReference type="Proteomes" id="UP000756921">
    <property type="component" value="Unassembled WGS sequence"/>
</dbReference>
<keyword evidence="8" id="KW-0119">Carbohydrate metabolism</keyword>
<keyword evidence="9 11" id="KW-0326">Glycosidase</keyword>
<dbReference type="EC" id="3.2.1.14" evidence="3"/>
<comment type="catalytic activity">
    <reaction evidence="1">
        <text>Random endo-hydrolysis of N-acetyl-beta-D-glucosaminide (1-&gt;4)-beta-linkages in chitin and chitodextrins.</text>
        <dbReference type="EC" id="3.2.1.14"/>
    </reaction>
</comment>
<name>A0A9P6GKV6_9PLEO</name>
<dbReference type="Gene3D" id="3.20.20.80">
    <property type="entry name" value="Glycosidases"/>
    <property type="match status" value="1"/>
</dbReference>
<dbReference type="CDD" id="cd02878">
    <property type="entry name" value="GH18_zymocin_alpha"/>
    <property type="match status" value="1"/>
</dbReference>
<sequence>MRLNSGAVALTAFCALICPVSGLSKGHDGVDFGKNLYEVRLQACPIACEYAGSNPETWATYHSFEELVFCDDTILFTFDFLSTDSNPRIKSCLTTASGPRMQAGAFYGLIDNNVTEFPTPEIVAEILAPERSITSEDGSCGASLRNFTIGTQSSWSGQGNGTSEAIANAVSELGKYFRQIAGCGSSLMFARSAEHTVVGAFAGGDLAKSSVASVIEVQTDTILEHLPAQFAMQACGTITKNDTALIDTRLGVFADLTGDFQSVQTMLGTYVQGLGDCVEVLGSSEGTFHTSNRVKILTSSVTSNDTSLELSLGRRASCRDIQVVAGDGCGSLATRCGISGVSFEKYNSKTPNLCSTLKVKQWVCCTTGDLPDHTPQPSADGVCNTYTLQSGDGCWDIGDKFGITVANIEEYNKQTWGFISCDPTVLKRGQKICLSKGTPPMPAGDTGAVCGPSVVGTKRPSSWSDVAKLNPCPLNACCDIWGQCGTTDEFCIDTTVNGRPGTAKPNTNGCISNCGTKIINNNKAPAKFSRVGYFEAFNKERECLHMDITQMDLNTYTHIHFAFATISTDFKVNMTKGVKEQFDKMVKMDSKGVKKILSFGGWSFSTDHDTSPIFSQGVSDASRELFASNVVQFLVDNKLDGLDFDWEYPGATDISGSVPGTTSDGPNYLKFLQSVKAKLPISKTVSIALPASYWYLRGFPVDKMAKVVDYFIYMTYDLHGQWDHGSKDSNPGCPTGNCLRSHVNKTETNTALSMLTKAGVQANQVMVGVSSYGRSFKMVDPACTGVTCKFTGSRTQSDAEPGGCTGTSGYIADAELHSIIAADEWGGEEIVQTWYDSKSDSNMLTWDGNWVAYMNTSTKDSRIIWIKDLNFGGVSDWAVDLQSYQDPIEGDTSGGELVEALSMECDGDYDDLDAVVEDKANIQPHCTSEHLLVAMDGLLNDTLKKYDDVKNDYNGKFKYYSEYINDLINPKLEDWMDNSEKDDSTKKGLGNRFFNCRYQRKGDKASRYDGACPVPSGVMAGTGGIYDPDISFTIEYTLEDKYDFEKALVSEAGIQPGWIKWEDWDGYDRCEAGTGGGGSGPDARKFQADNSTQDNSTNIMGIPCIPVTHMHKNFPRKADSINITDPKTVMEKALPTIDGLRDQIKGAVLAITLGMYNSSLDDSDAVIALSTPVQMLAQAVQQMDDVKEIGSEIAAAKKKETILLIVSLVLMIVPFVAEVGFEVAGLTALARFAFIAGEVANGANSIVEIIDNPESAPFAVMGILSGAAAGKGGRLEDTMADAAKARKKLPDAGAMGKRFKEIDDKVQSVLSPKCNL</sequence>
<dbReference type="PROSITE" id="PS51910">
    <property type="entry name" value="GH18_2"/>
    <property type="match status" value="1"/>
</dbReference>
<dbReference type="InterPro" id="IPR029070">
    <property type="entry name" value="Chitinase_insertion_sf"/>
</dbReference>
<dbReference type="PROSITE" id="PS51782">
    <property type="entry name" value="LYSM"/>
    <property type="match status" value="2"/>
</dbReference>
<evidence type="ECO:0000256" key="13">
    <source>
        <dbReference type="SAM" id="SignalP"/>
    </source>
</evidence>
<keyword evidence="6" id="KW-0146">Chitin degradation</keyword>
<dbReference type="Pfam" id="PF00704">
    <property type="entry name" value="Glyco_hydro_18"/>
    <property type="match status" value="1"/>
</dbReference>
<dbReference type="GO" id="GO:0008061">
    <property type="term" value="F:chitin binding"/>
    <property type="evidence" value="ECO:0007669"/>
    <property type="project" value="UniProtKB-KW"/>
</dbReference>
<feature type="domain" description="GH18" evidence="15">
    <location>
        <begin position="528"/>
        <end position="908"/>
    </location>
</feature>
<keyword evidence="5 11" id="KW-0378">Hydrolase</keyword>
<keyword evidence="7" id="KW-0843">Virulence</keyword>
<evidence type="ECO:0000256" key="5">
    <source>
        <dbReference type="ARBA" id="ARBA00022801"/>
    </source>
</evidence>
<evidence type="ECO:0000256" key="12">
    <source>
        <dbReference type="SAM" id="MobiDB-lite"/>
    </source>
</evidence>
<dbReference type="SUPFAM" id="SSF57016">
    <property type="entry name" value="Plant lectins/antimicrobial peptides"/>
    <property type="match status" value="1"/>
</dbReference>
<dbReference type="GO" id="GO:0008843">
    <property type="term" value="F:endochitinase activity"/>
    <property type="evidence" value="ECO:0007669"/>
    <property type="project" value="UniProtKB-EC"/>
</dbReference>
<gene>
    <name evidence="16" type="ORF">PMIN01_05281</name>
</gene>
<dbReference type="Gene3D" id="3.30.60.10">
    <property type="entry name" value="Endochitinase-like"/>
    <property type="match status" value="1"/>
</dbReference>
<dbReference type="CDD" id="cd00035">
    <property type="entry name" value="ChtBD1"/>
    <property type="match status" value="1"/>
</dbReference>
<evidence type="ECO:0000256" key="1">
    <source>
        <dbReference type="ARBA" id="ARBA00000822"/>
    </source>
</evidence>
<dbReference type="Pfam" id="PF01476">
    <property type="entry name" value="LysM"/>
    <property type="match status" value="1"/>
</dbReference>
<dbReference type="SMART" id="SM00257">
    <property type="entry name" value="LysM"/>
    <property type="match status" value="2"/>
</dbReference>
<dbReference type="InterPro" id="IPR018392">
    <property type="entry name" value="LysM"/>
</dbReference>
<evidence type="ECO:0000256" key="2">
    <source>
        <dbReference type="ARBA" id="ARBA00008682"/>
    </source>
</evidence>
<evidence type="ECO:0000256" key="7">
    <source>
        <dbReference type="ARBA" id="ARBA00023026"/>
    </source>
</evidence>
<accession>A0A9P6GKV6</accession>
<protein>
    <recommendedName>
        <fullName evidence="3">chitinase</fullName>
        <ecNumber evidence="3">3.2.1.14</ecNumber>
    </recommendedName>
</protein>
<feature type="chain" id="PRO_5040476386" description="chitinase" evidence="13">
    <location>
        <begin position="23"/>
        <end position="1316"/>
    </location>
</feature>
<dbReference type="Gene3D" id="3.10.350.10">
    <property type="entry name" value="LysM domain"/>
    <property type="match status" value="2"/>
</dbReference>